<feature type="domain" description="SWIM-type" evidence="3">
    <location>
        <begin position="202"/>
        <end position="236"/>
    </location>
</feature>
<dbReference type="Proteomes" id="UP000234323">
    <property type="component" value="Unassembled WGS sequence"/>
</dbReference>
<keyword evidence="1" id="KW-0863">Zinc-finger</keyword>
<dbReference type="VEuPathDB" id="FungiDB:FUN_003826"/>
<name>A0A2I1G647_9GLOM</name>
<dbReference type="GO" id="GO:0003676">
    <property type="term" value="F:nucleic acid binding"/>
    <property type="evidence" value="ECO:0007669"/>
    <property type="project" value="InterPro"/>
</dbReference>
<evidence type="ECO:0000313" key="5">
    <source>
        <dbReference type="Proteomes" id="UP000234323"/>
    </source>
</evidence>
<dbReference type="PANTHER" id="PTHR47718">
    <property type="entry name" value="OS01G0519700 PROTEIN"/>
    <property type="match status" value="1"/>
</dbReference>
<feature type="domain" description="CCHC-type" evidence="2">
    <location>
        <begin position="419"/>
        <end position="436"/>
    </location>
</feature>
<dbReference type="SUPFAM" id="SSF57756">
    <property type="entry name" value="Retrovirus zinc finger-like domains"/>
    <property type="match status" value="1"/>
</dbReference>
<reference evidence="4 5" key="1">
    <citation type="submission" date="2015-10" db="EMBL/GenBank/DDBJ databases">
        <title>Genome analyses suggest a sexual origin of heterokaryosis in a supposedly ancient asexual fungus.</title>
        <authorList>
            <person name="Ropars J."/>
            <person name="Sedzielewska K."/>
            <person name="Noel J."/>
            <person name="Charron P."/>
            <person name="Farinelli L."/>
            <person name="Marton T."/>
            <person name="Kruger M."/>
            <person name="Pelin A."/>
            <person name="Brachmann A."/>
            <person name="Corradi N."/>
        </authorList>
    </citation>
    <scope>NUCLEOTIDE SEQUENCE [LARGE SCALE GENOMIC DNA]</scope>
    <source>
        <strain evidence="4 5">A4</strain>
    </source>
</reference>
<evidence type="ECO:0000256" key="1">
    <source>
        <dbReference type="PROSITE-ProRule" id="PRU00047"/>
    </source>
</evidence>
<protein>
    <recommendedName>
        <fullName evidence="6">SWIM-type domain-containing protein</fullName>
    </recommendedName>
</protein>
<accession>A0A2I1G647</accession>
<dbReference type="VEuPathDB" id="FungiDB:RhiirA1_458869"/>
<gene>
    <name evidence="4" type="ORF">RhiirA4_417202</name>
</gene>
<dbReference type="VEuPathDB" id="FungiDB:RhiirA1_400795"/>
<proteinExistence type="predicted"/>
<organism evidence="4 5">
    <name type="scientific">Rhizophagus irregularis</name>
    <dbReference type="NCBI Taxonomy" id="588596"/>
    <lineage>
        <taxon>Eukaryota</taxon>
        <taxon>Fungi</taxon>
        <taxon>Fungi incertae sedis</taxon>
        <taxon>Mucoromycota</taxon>
        <taxon>Glomeromycotina</taxon>
        <taxon>Glomeromycetes</taxon>
        <taxon>Glomerales</taxon>
        <taxon>Glomeraceae</taxon>
        <taxon>Rhizophagus</taxon>
    </lineage>
</organism>
<dbReference type="GO" id="GO:0008270">
    <property type="term" value="F:zinc ion binding"/>
    <property type="evidence" value="ECO:0007669"/>
    <property type="project" value="UniProtKB-KW"/>
</dbReference>
<dbReference type="InterPro" id="IPR036875">
    <property type="entry name" value="Znf_CCHC_sf"/>
</dbReference>
<dbReference type="VEuPathDB" id="FungiDB:RhiirFUN_003092"/>
<feature type="non-terminal residue" evidence="4">
    <location>
        <position position="1"/>
    </location>
</feature>
<dbReference type="PROSITE" id="PS50158">
    <property type="entry name" value="ZF_CCHC"/>
    <property type="match status" value="1"/>
</dbReference>
<evidence type="ECO:0000259" key="2">
    <source>
        <dbReference type="PROSITE" id="PS50158"/>
    </source>
</evidence>
<keyword evidence="5" id="KW-1185">Reference proteome</keyword>
<keyword evidence="1" id="KW-0862">Zinc</keyword>
<evidence type="ECO:0000259" key="3">
    <source>
        <dbReference type="PROSITE" id="PS50966"/>
    </source>
</evidence>
<evidence type="ECO:0008006" key="6">
    <source>
        <dbReference type="Google" id="ProtNLM"/>
    </source>
</evidence>
<dbReference type="AlphaFoldDB" id="A0A2I1G647"/>
<dbReference type="PROSITE" id="PS50966">
    <property type="entry name" value="ZF_SWIM"/>
    <property type="match status" value="1"/>
</dbReference>
<keyword evidence="1" id="KW-0479">Metal-binding</keyword>
<dbReference type="InterPro" id="IPR001878">
    <property type="entry name" value="Znf_CCHC"/>
</dbReference>
<dbReference type="InterPro" id="IPR007527">
    <property type="entry name" value="Znf_SWIM"/>
</dbReference>
<sequence length="438" mass="50386">LFELRWKQLVEQYPVAVKYLTDTLYSTKNSWAVPWIRNRFTAGAQSTQRIESINSHVHGKVDRSTSLCNLLVSINDHVKNDEHFEQFEIERDALPTVGMPMLNTRFFSQVDVIIKEFLTPTMLGKQRSQMNQSVCYDISQITDWRHLMEIETDNEEISIGIREQEQDTRQILLRSLVSTIPMEAILEVWNVRATGTRGIGHYVILLNEGTHLCTCLLLINKGLVCRHFFRVGTYSRFATFHICMIPNRWYINPDVEPNDLLQQYPFIPVCDKIQSEDNIPFKNPITFQHFFSIRIDSHGSQPSQPAVNSPKAMYAELAGLSKKAIDCALKSDKQQELLNIFKAFIYDVKSGLEPENFTDVINPVVIKHKGRPPKRLISSVEKGLNREKRVLKDVSNSNVIEDNNTSNIVEDFTNDTKGRKCSKCKQYGHYAKTCQNVI</sequence>
<dbReference type="EMBL" id="LLXI01000181">
    <property type="protein sequence ID" value="PKY42103.1"/>
    <property type="molecule type" value="Genomic_DNA"/>
</dbReference>
<dbReference type="PANTHER" id="PTHR47718:SF7">
    <property type="entry name" value="PROTEIN FAR1-RELATED SEQUENCE"/>
    <property type="match status" value="1"/>
</dbReference>
<comment type="caution">
    <text evidence="4">The sequence shown here is derived from an EMBL/GenBank/DDBJ whole genome shotgun (WGS) entry which is preliminary data.</text>
</comment>
<evidence type="ECO:0000313" key="4">
    <source>
        <dbReference type="EMBL" id="PKY42103.1"/>
    </source>
</evidence>
<dbReference type="VEuPathDB" id="FungiDB:RhiirFUN_004602"/>